<feature type="transmembrane region" description="Helical" evidence="1">
    <location>
        <begin position="306"/>
        <end position="324"/>
    </location>
</feature>
<keyword evidence="1" id="KW-0812">Transmembrane</keyword>
<reference evidence="3" key="1">
    <citation type="journal article" date="2019" name="Int. J. Syst. Evol. Microbiol.">
        <title>The Global Catalogue of Microorganisms (GCM) 10K type strain sequencing project: providing services to taxonomists for standard genome sequencing and annotation.</title>
        <authorList>
            <consortium name="The Broad Institute Genomics Platform"/>
            <consortium name="The Broad Institute Genome Sequencing Center for Infectious Disease"/>
            <person name="Wu L."/>
            <person name="Ma J."/>
        </authorList>
    </citation>
    <scope>NUCLEOTIDE SEQUENCE [LARGE SCALE GENOMIC DNA]</scope>
    <source>
        <strain evidence="3">TBRC 5832</strain>
    </source>
</reference>
<evidence type="ECO:0000313" key="3">
    <source>
        <dbReference type="Proteomes" id="UP001595867"/>
    </source>
</evidence>
<comment type="caution">
    <text evidence="2">The sequence shown here is derived from an EMBL/GenBank/DDBJ whole genome shotgun (WGS) entry which is preliminary data.</text>
</comment>
<dbReference type="InterPro" id="IPR019734">
    <property type="entry name" value="TPR_rpt"/>
</dbReference>
<dbReference type="PANTHER" id="PTHR44216">
    <property type="entry name" value="PROTEIN O-MANNOSYL-TRANSFERASE TMTC2"/>
    <property type="match status" value="1"/>
</dbReference>
<keyword evidence="1" id="KW-0472">Membrane</keyword>
<feature type="transmembrane region" description="Helical" evidence="1">
    <location>
        <begin position="267"/>
        <end position="285"/>
    </location>
</feature>
<dbReference type="InterPro" id="IPR052384">
    <property type="entry name" value="TMTC_O-mannosyltransferase"/>
</dbReference>
<dbReference type="Proteomes" id="UP001595867">
    <property type="component" value="Unassembled WGS sequence"/>
</dbReference>
<sequence length="425" mass="45056">MTTLSGTGDGTTAGSGRNLELARIQLSRGEPAAAAELLGPVLAAEPDHVTALILMTHAQLALKRPDLADELARRAVEHAPEWPDALAALSRVHTERGRHDEAIATARAAAARQPENPYRHHRLAWALLEDGRHAVEAEHAAREAIRLDPDEADFRITYAMVMKQLNLTDRARQALRDALALAPDSAVARHELAALDVVHHHPFALGRLARGASGLVGALRADPKQEASRFLLDVALRQFLVYTAIILVLLAYLGWRTADSSPGVARLFAALAALSPAAYAGYFHSRLDPALRSYLRDLLTHGRQRIALAAAAIAVVPLLVALIAPAGWLPALLATATFAGFAVRLLTAPIDEPGEPARGLTSHSLLLMAGVCAAVGVGVITTEALTPAWRLPAAAAAFVATAACLTLIARRRTPAPPQAGVFLPL</sequence>
<feature type="transmembrane region" description="Helical" evidence="1">
    <location>
        <begin position="360"/>
        <end position="382"/>
    </location>
</feature>
<evidence type="ECO:0000313" key="2">
    <source>
        <dbReference type="EMBL" id="MFC4063699.1"/>
    </source>
</evidence>
<dbReference type="SUPFAM" id="SSF48452">
    <property type="entry name" value="TPR-like"/>
    <property type="match status" value="1"/>
</dbReference>
<dbReference type="SMART" id="SM00028">
    <property type="entry name" value="TPR"/>
    <property type="match status" value="4"/>
</dbReference>
<keyword evidence="1" id="KW-1133">Transmembrane helix</keyword>
<dbReference type="Gene3D" id="1.25.40.10">
    <property type="entry name" value="Tetratricopeptide repeat domain"/>
    <property type="match status" value="1"/>
</dbReference>
<protein>
    <submittedName>
        <fullName evidence="2">Tetratricopeptide repeat protein</fullName>
    </submittedName>
</protein>
<keyword evidence="3" id="KW-1185">Reference proteome</keyword>
<dbReference type="Pfam" id="PF14559">
    <property type="entry name" value="TPR_19"/>
    <property type="match status" value="1"/>
</dbReference>
<feature type="transmembrane region" description="Helical" evidence="1">
    <location>
        <begin position="388"/>
        <end position="409"/>
    </location>
</feature>
<accession>A0ABV8IL17</accession>
<dbReference type="InterPro" id="IPR011990">
    <property type="entry name" value="TPR-like_helical_dom_sf"/>
</dbReference>
<gene>
    <name evidence="2" type="ORF">ACFO0C_02060</name>
</gene>
<feature type="transmembrane region" description="Helical" evidence="1">
    <location>
        <begin position="234"/>
        <end position="255"/>
    </location>
</feature>
<dbReference type="PANTHER" id="PTHR44216:SF3">
    <property type="entry name" value="PROTEIN O-MANNOSYL-TRANSFERASE TMTC2"/>
    <property type="match status" value="1"/>
</dbReference>
<organism evidence="2 3">
    <name type="scientific">Actinoplanes subglobosus</name>
    <dbReference type="NCBI Taxonomy" id="1547892"/>
    <lineage>
        <taxon>Bacteria</taxon>
        <taxon>Bacillati</taxon>
        <taxon>Actinomycetota</taxon>
        <taxon>Actinomycetes</taxon>
        <taxon>Micromonosporales</taxon>
        <taxon>Micromonosporaceae</taxon>
        <taxon>Actinoplanes</taxon>
    </lineage>
</organism>
<proteinExistence type="predicted"/>
<dbReference type="EMBL" id="JBHSBL010000003">
    <property type="protein sequence ID" value="MFC4063699.1"/>
    <property type="molecule type" value="Genomic_DNA"/>
</dbReference>
<dbReference type="RefSeq" id="WP_378064740.1">
    <property type="nucleotide sequence ID" value="NZ_JBHSBL010000003.1"/>
</dbReference>
<evidence type="ECO:0000256" key="1">
    <source>
        <dbReference type="SAM" id="Phobius"/>
    </source>
</evidence>
<name>A0ABV8IL17_9ACTN</name>